<feature type="transmembrane region" description="Helical" evidence="6">
    <location>
        <begin position="260"/>
        <end position="279"/>
    </location>
</feature>
<keyword evidence="2" id="KW-1003">Cell membrane</keyword>
<evidence type="ECO:0000313" key="9">
    <source>
        <dbReference type="Proteomes" id="UP001138757"/>
    </source>
</evidence>
<feature type="transmembrane region" description="Helical" evidence="6">
    <location>
        <begin position="347"/>
        <end position="369"/>
    </location>
</feature>
<keyword evidence="4 6" id="KW-1133">Transmembrane helix</keyword>
<keyword evidence="9" id="KW-1185">Reference proteome</keyword>
<dbReference type="Gene3D" id="1.20.1250.20">
    <property type="entry name" value="MFS general substrate transporter like domains"/>
    <property type="match status" value="2"/>
</dbReference>
<evidence type="ECO:0000256" key="3">
    <source>
        <dbReference type="ARBA" id="ARBA00022692"/>
    </source>
</evidence>
<evidence type="ECO:0000259" key="7">
    <source>
        <dbReference type="PROSITE" id="PS50850"/>
    </source>
</evidence>
<feature type="transmembrane region" description="Helical" evidence="6">
    <location>
        <begin position="315"/>
        <end position="335"/>
    </location>
</feature>
<evidence type="ECO:0000256" key="6">
    <source>
        <dbReference type="SAM" id="Phobius"/>
    </source>
</evidence>
<comment type="subcellular location">
    <subcellularLocation>
        <location evidence="1">Cell membrane</location>
        <topology evidence="1">Multi-pass membrane protein</topology>
    </subcellularLocation>
</comment>
<feature type="transmembrane region" description="Helical" evidence="6">
    <location>
        <begin position="225"/>
        <end position="248"/>
    </location>
</feature>
<dbReference type="InterPro" id="IPR036259">
    <property type="entry name" value="MFS_trans_sf"/>
</dbReference>
<comment type="caution">
    <text evidence="8">The sequence shown here is derived from an EMBL/GenBank/DDBJ whole genome shotgun (WGS) entry which is preliminary data.</text>
</comment>
<evidence type="ECO:0000313" key="8">
    <source>
        <dbReference type="EMBL" id="MBT2186984.1"/>
    </source>
</evidence>
<name>A0A9X1DBQ2_9SPHN</name>
<dbReference type="PANTHER" id="PTHR43124">
    <property type="entry name" value="PURINE EFFLUX PUMP PBUE"/>
    <property type="match status" value="1"/>
</dbReference>
<feature type="transmembrane region" description="Helical" evidence="6">
    <location>
        <begin position="291"/>
        <end position="309"/>
    </location>
</feature>
<feature type="domain" description="Major facilitator superfamily (MFS) profile" evidence="7">
    <location>
        <begin position="19"/>
        <end position="405"/>
    </location>
</feature>
<evidence type="ECO:0000256" key="5">
    <source>
        <dbReference type="ARBA" id="ARBA00023136"/>
    </source>
</evidence>
<dbReference type="GO" id="GO:0005886">
    <property type="term" value="C:plasma membrane"/>
    <property type="evidence" value="ECO:0007669"/>
    <property type="project" value="UniProtKB-SubCell"/>
</dbReference>
<feature type="transmembrane region" description="Helical" evidence="6">
    <location>
        <begin position="12"/>
        <end position="32"/>
    </location>
</feature>
<feature type="transmembrane region" description="Helical" evidence="6">
    <location>
        <begin position="52"/>
        <end position="74"/>
    </location>
</feature>
<dbReference type="CDD" id="cd17325">
    <property type="entry name" value="MFS_MdtG_SLC18_like"/>
    <property type="match status" value="1"/>
</dbReference>
<protein>
    <submittedName>
        <fullName evidence="8">MFS transporter</fullName>
    </submittedName>
</protein>
<feature type="transmembrane region" description="Helical" evidence="6">
    <location>
        <begin position="86"/>
        <end position="109"/>
    </location>
</feature>
<keyword evidence="5 6" id="KW-0472">Membrane</keyword>
<reference evidence="8" key="1">
    <citation type="submission" date="2021-05" db="EMBL/GenBank/DDBJ databases">
        <title>Genome of Sphingobium sp. strain.</title>
        <authorList>
            <person name="Fan R."/>
        </authorList>
    </citation>
    <scope>NUCLEOTIDE SEQUENCE</scope>
    <source>
        <strain evidence="8">H33</strain>
    </source>
</reference>
<evidence type="ECO:0000256" key="1">
    <source>
        <dbReference type="ARBA" id="ARBA00004651"/>
    </source>
</evidence>
<dbReference type="InterPro" id="IPR050189">
    <property type="entry name" value="MFS_Efflux_Transporters"/>
</dbReference>
<dbReference type="GO" id="GO:0022857">
    <property type="term" value="F:transmembrane transporter activity"/>
    <property type="evidence" value="ECO:0007669"/>
    <property type="project" value="InterPro"/>
</dbReference>
<dbReference type="InterPro" id="IPR020846">
    <property type="entry name" value="MFS_dom"/>
</dbReference>
<evidence type="ECO:0000256" key="2">
    <source>
        <dbReference type="ARBA" id="ARBA00022475"/>
    </source>
</evidence>
<dbReference type="EMBL" id="JAHGAW010000005">
    <property type="protein sequence ID" value="MBT2186984.1"/>
    <property type="molecule type" value="Genomic_DNA"/>
</dbReference>
<proteinExistence type="predicted"/>
<dbReference type="AlphaFoldDB" id="A0A9X1DBQ2"/>
<organism evidence="8 9">
    <name type="scientific">Sphingobium nicotianae</name>
    <dbReference type="NCBI Taxonomy" id="2782607"/>
    <lineage>
        <taxon>Bacteria</taxon>
        <taxon>Pseudomonadati</taxon>
        <taxon>Pseudomonadota</taxon>
        <taxon>Alphaproteobacteria</taxon>
        <taxon>Sphingomonadales</taxon>
        <taxon>Sphingomonadaceae</taxon>
        <taxon>Sphingobium</taxon>
    </lineage>
</organism>
<dbReference type="PANTHER" id="PTHR43124:SF3">
    <property type="entry name" value="CHLORAMPHENICOL EFFLUX PUMP RV0191"/>
    <property type="match status" value="1"/>
</dbReference>
<dbReference type="InterPro" id="IPR011701">
    <property type="entry name" value="MFS"/>
</dbReference>
<dbReference type="RefSeq" id="WP_214622740.1">
    <property type="nucleotide sequence ID" value="NZ_JAHGAW010000005.1"/>
</dbReference>
<feature type="transmembrane region" description="Helical" evidence="6">
    <location>
        <begin position="381"/>
        <end position="401"/>
    </location>
</feature>
<dbReference type="Proteomes" id="UP001138757">
    <property type="component" value="Unassembled WGS sequence"/>
</dbReference>
<evidence type="ECO:0000256" key="4">
    <source>
        <dbReference type="ARBA" id="ARBA00022989"/>
    </source>
</evidence>
<accession>A0A9X1DBQ2</accession>
<sequence>MDVASSFTTRRSGGYQVLLVCLLSLNFGIVFFDRNALNFLMPFVQPELRLNNTQVGLLASALSLSWALAAFGIGKLSDTLGSRKRLLVMATVAFSLCSFMTGIAGTFALLLGARLLMGAAEGGIMPISHAMIASDVAPERRGIAQGVAQNLGSSLLGSFAAPVLLVWFAEAFGWRSAFYLAGAPGILSAMLIWFLIDEPVAPPRAVPGVQERTHRTLDILLQRNVWVCVVLGVLLVSYLVICWAFMPIYLTQVRGYSPEVMGWLMGTLGISAAVASFVVAGLSDRIGRRPVMIVMPFVGIILPLAALYFQGPAWAMAALFFIGWSLNGIFPMFMATVPSESVDPYHVATALGLTMGVAEVLGGVFAPSLAGMAADATNLSAPLWIMFGLTIASGLIAMFLIETAPSQVAKKAG</sequence>
<dbReference type="SUPFAM" id="SSF103473">
    <property type="entry name" value="MFS general substrate transporter"/>
    <property type="match status" value="1"/>
</dbReference>
<gene>
    <name evidence="8" type="ORF">KK488_08500</name>
</gene>
<dbReference type="Pfam" id="PF07690">
    <property type="entry name" value="MFS_1"/>
    <property type="match status" value="1"/>
</dbReference>
<dbReference type="PROSITE" id="PS50850">
    <property type="entry name" value="MFS"/>
    <property type="match status" value="1"/>
</dbReference>
<keyword evidence="3 6" id="KW-0812">Transmembrane</keyword>
<feature type="transmembrane region" description="Helical" evidence="6">
    <location>
        <begin position="178"/>
        <end position="196"/>
    </location>
</feature>